<dbReference type="InterPro" id="IPR039426">
    <property type="entry name" value="TonB-dep_rcpt-like"/>
</dbReference>
<keyword evidence="6" id="KW-0408">Iron</keyword>
<organism evidence="16 17">
    <name type="scientific">Microbulbifer bruguierae</name>
    <dbReference type="NCBI Taxonomy" id="3029061"/>
    <lineage>
        <taxon>Bacteria</taxon>
        <taxon>Pseudomonadati</taxon>
        <taxon>Pseudomonadota</taxon>
        <taxon>Gammaproteobacteria</taxon>
        <taxon>Cellvibrionales</taxon>
        <taxon>Microbulbiferaceae</taxon>
        <taxon>Microbulbifer</taxon>
    </lineage>
</organism>
<keyword evidence="9 11" id="KW-0472">Membrane</keyword>
<evidence type="ECO:0000256" key="10">
    <source>
        <dbReference type="ARBA" id="ARBA00023237"/>
    </source>
</evidence>
<dbReference type="SUPFAM" id="SSF56935">
    <property type="entry name" value="Porins"/>
    <property type="match status" value="1"/>
</dbReference>
<dbReference type="InterPro" id="IPR036942">
    <property type="entry name" value="Beta-barrel_TonB_sf"/>
</dbReference>
<evidence type="ECO:0000256" key="6">
    <source>
        <dbReference type="ARBA" id="ARBA00023004"/>
    </source>
</evidence>
<dbReference type="Proteomes" id="UP001236500">
    <property type="component" value="Chromosome"/>
</dbReference>
<feature type="domain" description="TonB-dependent receptor plug" evidence="15">
    <location>
        <begin position="80"/>
        <end position="187"/>
    </location>
</feature>
<keyword evidence="17" id="KW-1185">Reference proteome</keyword>
<protein>
    <submittedName>
        <fullName evidence="16">TonB-dependent receptor</fullName>
    </submittedName>
</protein>
<evidence type="ECO:0000256" key="13">
    <source>
        <dbReference type="SAM" id="MobiDB-lite"/>
    </source>
</evidence>
<keyword evidence="7" id="KW-0406">Ion transport</keyword>
<keyword evidence="4" id="KW-0410">Iron transport</keyword>
<keyword evidence="2 11" id="KW-0813">Transport</keyword>
<evidence type="ECO:0000256" key="4">
    <source>
        <dbReference type="ARBA" id="ARBA00022496"/>
    </source>
</evidence>
<dbReference type="Pfam" id="PF07715">
    <property type="entry name" value="Plug"/>
    <property type="match status" value="1"/>
</dbReference>
<dbReference type="PROSITE" id="PS52016">
    <property type="entry name" value="TONB_DEPENDENT_REC_3"/>
    <property type="match status" value="1"/>
</dbReference>
<reference evidence="16 17" key="1">
    <citation type="submission" date="2023-02" db="EMBL/GenBank/DDBJ databases">
        <title>Description and genomic characterization of Microbulbifer bruguierae sp. nov., isolated from the sediment of mangrove plant Bruguiera sexangula.</title>
        <authorList>
            <person name="Long M."/>
        </authorList>
    </citation>
    <scope>NUCLEOTIDE SEQUENCE [LARGE SCALE GENOMIC DNA]</scope>
    <source>
        <strain evidence="16 17">H12</strain>
    </source>
</reference>
<dbReference type="RefSeq" id="WP_280322442.1">
    <property type="nucleotide sequence ID" value="NZ_CP118605.1"/>
</dbReference>
<evidence type="ECO:0000313" key="17">
    <source>
        <dbReference type="Proteomes" id="UP001236500"/>
    </source>
</evidence>
<evidence type="ECO:0000256" key="3">
    <source>
        <dbReference type="ARBA" id="ARBA00022452"/>
    </source>
</evidence>
<feature type="domain" description="TonB-dependent receptor-like beta-barrel" evidence="14">
    <location>
        <begin position="343"/>
        <end position="732"/>
    </location>
</feature>
<evidence type="ECO:0000259" key="15">
    <source>
        <dbReference type="Pfam" id="PF07715"/>
    </source>
</evidence>
<keyword evidence="8 12" id="KW-0798">TonB box</keyword>
<keyword evidence="16" id="KW-0675">Receptor</keyword>
<dbReference type="InterPro" id="IPR000531">
    <property type="entry name" value="Beta-barrel_TonB"/>
</dbReference>
<evidence type="ECO:0000256" key="1">
    <source>
        <dbReference type="ARBA" id="ARBA00004571"/>
    </source>
</evidence>
<sequence length="767" mass="83298">MSANYRSNHHHSDAVSTAETTPITAPRTIPAPIKALLTRRTLLASAIALTATLGTVPTLAQQSVLEEVTVTAQKREQSMQDVSVAVSAFSGDAIDKMGFEEGLDITQQVPNMNFFAIFGEASSPSVSLRGISLVNFSDSWESPVSIYVDDVYRGNPAGSAIQLFDLERVEVLRGPQGTLYGRNTTGGLVHYVSRKPTDEFAASASASYGSYSERILEGTVSGPLSEHIRGRVAIKSTNNDGWQTNTVTGDKLNDTDSFGYRTQLEFDLSDSGSLLLNVHGSEADQQSVGFAHMGYLEEAVEGANKCSVAAIHNGACTSASFGLTGIQATDGKYGPEYVASGAADGLATKIDTFGSSATLSWDFDSFSLTSITAYEELDKFLQDDGDGTAIVWFDEQYAVDAEQYTQEVRLNGSSETTNWVTGFYYYKDDRGLVTEAPTTADGLWHREIVTLDSASWALFGQLEYDLSSTLTLVSGLRYTEEERDFTQDAGPSFYEDAVDTSKDLSDNATTGRIGLDWRPAPDTLAYASYSTGFKSGGFSGSYNRNDLATDPVGAENIDNFELGLKTTIADVYRLNAAAFHYTVEDYQAQVFISVAEGSVITNAGDVTGTGAEVELTAPITDNFEVIAGAGWLDTEFDSEQIFQVAEDAYTLDGNELPSAPGFTYNLMARYYIGLGGNGELVFQGDYAWQDDHYLQIENDPYSKQTAYGLANAKVSWHSPNDTYSVEAFARNLTDEEYFTYQNTLGADWGYGVWGQPRTAGLRVNWKM</sequence>
<keyword evidence="3 11" id="KW-1134">Transmembrane beta strand</keyword>
<dbReference type="PANTHER" id="PTHR32552:SF81">
    <property type="entry name" value="TONB-DEPENDENT OUTER MEMBRANE RECEPTOR"/>
    <property type="match status" value="1"/>
</dbReference>
<keyword evidence="5 11" id="KW-0812">Transmembrane</keyword>
<keyword evidence="10 11" id="KW-0998">Cell outer membrane</keyword>
<dbReference type="PANTHER" id="PTHR32552">
    <property type="entry name" value="FERRICHROME IRON RECEPTOR-RELATED"/>
    <property type="match status" value="1"/>
</dbReference>
<name>A0ABY8NJ47_9GAMM</name>
<evidence type="ECO:0000256" key="2">
    <source>
        <dbReference type="ARBA" id="ARBA00022448"/>
    </source>
</evidence>
<accession>A0ABY8NJ47</accession>
<dbReference type="EMBL" id="CP118605">
    <property type="protein sequence ID" value="WGL18454.1"/>
    <property type="molecule type" value="Genomic_DNA"/>
</dbReference>
<dbReference type="InterPro" id="IPR012910">
    <property type="entry name" value="Plug_dom"/>
</dbReference>
<evidence type="ECO:0000256" key="5">
    <source>
        <dbReference type="ARBA" id="ARBA00022692"/>
    </source>
</evidence>
<evidence type="ECO:0000256" key="7">
    <source>
        <dbReference type="ARBA" id="ARBA00023065"/>
    </source>
</evidence>
<evidence type="ECO:0000256" key="11">
    <source>
        <dbReference type="PROSITE-ProRule" id="PRU01360"/>
    </source>
</evidence>
<evidence type="ECO:0000259" key="14">
    <source>
        <dbReference type="Pfam" id="PF00593"/>
    </source>
</evidence>
<evidence type="ECO:0000256" key="9">
    <source>
        <dbReference type="ARBA" id="ARBA00023136"/>
    </source>
</evidence>
<comment type="similarity">
    <text evidence="11 12">Belongs to the TonB-dependent receptor family.</text>
</comment>
<evidence type="ECO:0000313" key="16">
    <source>
        <dbReference type="EMBL" id="WGL18454.1"/>
    </source>
</evidence>
<proteinExistence type="inferred from homology"/>
<gene>
    <name evidence="16" type="ORF">PVT68_09180</name>
</gene>
<dbReference type="Pfam" id="PF00593">
    <property type="entry name" value="TonB_dep_Rec_b-barrel"/>
    <property type="match status" value="1"/>
</dbReference>
<evidence type="ECO:0000256" key="8">
    <source>
        <dbReference type="ARBA" id="ARBA00023077"/>
    </source>
</evidence>
<dbReference type="Gene3D" id="2.40.170.20">
    <property type="entry name" value="TonB-dependent receptor, beta-barrel domain"/>
    <property type="match status" value="1"/>
</dbReference>
<comment type="subcellular location">
    <subcellularLocation>
        <location evidence="1 11">Cell outer membrane</location>
        <topology evidence="1 11">Multi-pass membrane protein</topology>
    </subcellularLocation>
</comment>
<evidence type="ECO:0000256" key="12">
    <source>
        <dbReference type="RuleBase" id="RU003357"/>
    </source>
</evidence>
<feature type="region of interest" description="Disordered" evidence="13">
    <location>
        <begin position="1"/>
        <end position="23"/>
    </location>
</feature>